<dbReference type="PANTHER" id="PTHR16105:SF0">
    <property type="entry name" value="RNA-BINDING REGION-CONTAINING PROTEIN 3"/>
    <property type="match status" value="1"/>
</dbReference>
<dbReference type="CDD" id="cd12238">
    <property type="entry name" value="RRM1_RBM40_like"/>
    <property type="match status" value="1"/>
</dbReference>
<evidence type="ECO:0000256" key="7">
    <source>
        <dbReference type="SAM" id="MobiDB-lite"/>
    </source>
</evidence>
<dbReference type="FunFam" id="3.30.70.330:FF:000207">
    <property type="entry name" value="RNA-binding region (RNP1, RRM)-containing 3"/>
    <property type="match status" value="1"/>
</dbReference>
<feature type="region of interest" description="Disordered" evidence="7">
    <location>
        <begin position="199"/>
        <end position="240"/>
    </location>
</feature>
<keyword evidence="5" id="KW-0539">Nucleus</keyword>
<feature type="compositionally biased region" description="Acidic residues" evidence="7">
    <location>
        <begin position="217"/>
        <end position="229"/>
    </location>
</feature>
<dbReference type="SUPFAM" id="SSF54928">
    <property type="entry name" value="RNA-binding domain, RBD"/>
    <property type="match status" value="2"/>
</dbReference>
<keyword evidence="10" id="KW-1185">Reference proteome</keyword>
<dbReference type="InterPro" id="IPR012677">
    <property type="entry name" value="Nucleotide-bd_a/b_plait_sf"/>
</dbReference>
<dbReference type="PROSITE" id="PS50102">
    <property type="entry name" value="RRM"/>
    <property type="match status" value="2"/>
</dbReference>
<keyword evidence="4 6" id="KW-0694">RNA-binding</keyword>
<dbReference type="InterPro" id="IPR045164">
    <property type="entry name" value="RBM41/RNPC3"/>
</dbReference>
<evidence type="ECO:0000313" key="9">
    <source>
        <dbReference type="Ensembl" id="ENSNMLP00000013750.1"/>
    </source>
</evidence>
<evidence type="ECO:0000256" key="6">
    <source>
        <dbReference type="PROSITE-ProRule" id="PRU00176"/>
    </source>
</evidence>
<evidence type="ECO:0000256" key="3">
    <source>
        <dbReference type="ARBA" id="ARBA00022737"/>
    </source>
</evidence>
<feature type="compositionally biased region" description="Basic and acidic residues" evidence="7">
    <location>
        <begin position="230"/>
        <end position="240"/>
    </location>
</feature>
<dbReference type="PANTHER" id="PTHR16105">
    <property type="entry name" value="RNA-BINDING REGION-CONTAINING PROTEIN 3"/>
    <property type="match status" value="1"/>
</dbReference>
<proteinExistence type="predicted"/>
<evidence type="ECO:0000259" key="8">
    <source>
        <dbReference type="PROSITE" id="PS50102"/>
    </source>
</evidence>
<comment type="subcellular location">
    <subcellularLocation>
        <location evidence="1">Nucleus</location>
    </subcellularLocation>
</comment>
<dbReference type="SMART" id="SM00360">
    <property type="entry name" value="RRM"/>
    <property type="match status" value="2"/>
</dbReference>
<dbReference type="GO" id="GO:0030626">
    <property type="term" value="F:U12 snRNA binding"/>
    <property type="evidence" value="ECO:0007669"/>
    <property type="project" value="TreeGrafter"/>
</dbReference>
<evidence type="ECO:0000256" key="1">
    <source>
        <dbReference type="ARBA" id="ARBA00004123"/>
    </source>
</evidence>
<name>A0A8C6T2X0_9GOBI</name>
<feature type="region of interest" description="Disordered" evidence="7">
    <location>
        <begin position="106"/>
        <end position="131"/>
    </location>
</feature>
<dbReference type="AlphaFoldDB" id="A0A8C6T2X0"/>
<dbReference type="GO" id="GO:0005689">
    <property type="term" value="C:U12-type spliceosomal complex"/>
    <property type="evidence" value="ECO:0007669"/>
    <property type="project" value="TreeGrafter"/>
</dbReference>
<feature type="domain" description="RRM" evidence="8">
    <location>
        <begin position="263"/>
        <end position="341"/>
    </location>
</feature>
<sequence>FCEVRMTSGGRMLQQNTTNASRTLLVRHLPTDLSKDEKEDLLKYFGAESVRVFPTRGRMKHAAFATFKNEKFAAKALTRLHQLEVLGHTLVAEFAKGQDRFTVLKDPPVTIGDKNTTQQKKQEPKQPNIPLIDTGIASSLGLKFQANPTLKYLYPPPSNSILTNIAHAIISVPKFYVQVLHLMNKMNLPCPFGPVTARPPTVSKDLESYPSTQPSENQDEDSDEEEEDVPKDVISRRELDKGRLSKDGRMSVFKNYNAGEPTCRLYVKNIAKQVEEKDLKYIYGRYIDPSSDAERNMFDIVLMKEGRMKGQAFVGLPSETSAQRALRDTNGYVLYDKPLVVVSFPPKIKRGHGAVC</sequence>
<dbReference type="CDD" id="cd12239">
    <property type="entry name" value="RRM2_RBM40_like"/>
    <property type="match status" value="1"/>
</dbReference>
<organism evidence="9 10">
    <name type="scientific">Neogobius melanostomus</name>
    <name type="common">round goby</name>
    <dbReference type="NCBI Taxonomy" id="47308"/>
    <lineage>
        <taxon>Eukaryota</taxon>
        <taxon>Metazoa</taxon>
        <taxon>Chordata</taxon>
        <taxon>Craniata</taxon>
        <taxon>Vertebrata</taxon>
        <taxon>Euteleostomi</taxon>
        <taxon>Actinopterygii</taxon>
        <taxon>Neopterygii</taxon>
        <taxon>Teleostei</taxon>
        <taxon>Neoteleostei</taxon>
        <taxon>Acanthomorphata</taxon>
        <taxon>Gobiaria</taxon>
        <taxon>Gobiiformes</taxon>
        <taxon>Gobioidei</taxon>
        <taxon>Gobiidae</taxon>
        <taxon>Benthophilinae</taxon>
        <taxon>Neogobiini</taxon>
        <taxon>Neogobius</taxon>
    </lineage>
</organism>
<accession>A0A8C6T2X0</accession>
<dbReference type="Gene3D" id="6.10.250.610">
    <property type="match status" value="1"/>
</dbReference>
<evidence type="ECO:0000256" key="2">
    <source>
        <dbReference type="ARBA" id="ARBA00020364"/>
    </source>
</evidence>
<reference evidence="9" key="2">
    <citation type="submission" date="2025-09" db="UniProtKB">
        <authorList>
            <consortium name="Ensembl"/>
        </authorList>
    </citation>
    <scope>IDENTIFICATION</scope>
</reference>
<protein>
    <recommendedName>
        <fullName evidence="2">RNA-binding region-containing protein 3</fullName>
    </recommendedName>
</protein>
<dbReference type="FunFam" id="3.30.70.330:FF:000948">
    <property type="entry name" value="RNA-binding region (RNP1, RRM) containing 3"/>
    <property type="match status" value="1"/>
</dbReference>
<dbReference type="Ensembl" id="ENSNMLT00000015467.1">
    <property type="protein sequence ID" value="ENSNMLP00000013750.1"/>
    <property type="gene ID" value="ENSNMLG00000009201.1"/>
</dbReference>
<dbReference type="GO" id="GO:0000398">
    <property type="term" value="P:mRNA splicing, via spliceosome"/>
    <property type="evidence" value="ECO:0007669"/>
    <property type="project" value="TreeGrafter"/>
</dbReference>
<evidence type="ECO:0000313" key="10">
    <source>
        <dbReference type="Proteomes" id="UP000694523"/>
    </source>
</evidence>
<dbReference type="InterPro" id="IPR000504">
    <property type="entry name" value="RRM_dom"/>
</dbReference>
<evidence type="ECO:0000256" key="4">
    <source>
        <dbReference type="ARBA" id="ARBA00022884"/>
    </source>
</evidence>
<dbReference type="Gene3D" id="3.30.70.330">
    <property type="match status" value="2"/>
</dbReference>
<evidence type="ECO:0000256" key="5">
    <source>
        <dbReference type="ARBA" id="ARBA00023242"/>
    </source>
</evidence>
<keyword evidence="3" id="KW-0677">Repeat</keyword>
<dbReference type="Proteomes" id="UP000694523">
    <property type="component" value="Unplaced"/>
</dbReference>
<dbReference type="InterPro" id="IPR035979">
    <property type="entry name" value="RBD_domain_sf"/>
</dbReference>
<feature type="domain" description="RRM" evidence="8">
    <location>
        <begin position="22"/>
        <end position="97"/>
    </location>
</feature>
<dbReference type="GO" id="GO:0097157">
    <property type="term" value="F:pre-mRNA intronic binding"/>
    <property type="evidence" value="ECO:0007669"/>
    <property type="project" value="TreeGrafter"/>
</dbReference>
<reference evidence="9" key="1">
    <citation type="submission" date="2025-08" db="UniProtKB">
        <authorList>
            <consortium name="Ensembl"/>
        </authorList>
    </citation>
    <scope>IDENTIFICATION</scope>
</reference>
<dbReference type="InterPro" id="IPR034147">
    <property type="entry name" value="RBM40_RRM1"/>
</dbReference>
<dbReference type="Pfam" id="PF00076">
    <property type="entry name" value="RRM_1"/>
    <property type="match status" value="2"/>
</dbReference>